<proteinExistence type="predicted"/>
<keyword evidence="1" id="KW-0812">Transmembrane</keyword>
<dbReference type="AlphaFoldDB" id="A0A8J5SQY0"/>
<dbReference type="EMBL" id="JAAALK010000282">
    <property type="protein sequence ID" value="KAG8078485.1"/>
    <property type="molecule type" value="Genomic_DNA"/>
</dbReference>
<dbReference type="InterPro" id="IPR021775">
    <property type="entry name" value="DUF3339"/>
</dbReference>
<sequence>MIAYASPSLPRSISPLIPSSPVVLVHVLGCSMPSFSAIFLSAEHIFHSSVSPSSRPISSSVLKQQPRLHCAAPPPPPPPVSSSSPAGRAEVCSCSCSCSWEVAMKDWAPPIIASALFALLCPGGILQMPGRQRPVDFMNMKTSWASIAVHAIIYGLLLMLFLVILQAHLYI</sequence>
<feature type="transmembrane region" description="Helical" evidence="1">
    <location>
        <begin position="107"/>
        <end position="126"/>
    </location>
</feature>
<reference evidence="2" key="2">
    <citation type="submission" date="2021-02" db="EMBL/GenBank/DDBJ databases">
        <authorList>
            <person name="Kimball J.A."/>
            <person name="Haas M.W."/>
            <person name="Macchietto M."/>
            <person name="Kono T."/>
            <person name="Duquette J."/>
            <person name="Shao M."/>
        </authorList>
    </citation>
    <scope>NUCLEOTIDE SEQUENCE</scope>
    <source>
        <tissue evidence="2">Fresh leaf tissue</tissue>
    </source>
</reference>
<evidence type="ECO:0000313" key="2">
    <source>
        <dbReference type="EMBL" id="KAG8078485.1"/>
    </source>
</evidence>
<accession>A0A8J5SQY0</accession>
<protein>
    <submittedName>
        <fullName evidence="2">Uncharacterized protein</fullName>
    </submittedName>
</protein>
<dbReference type="Proteomes" id="UP000729402">
    <property type="component" value="Unassembled WGS sequence"/>
</dbReference>
<name>A0A8J5SQY0_ZIZPA</name>
<organism evidence="2 3">
    <name type="scientific">Zizania palustris</name>
    <name type="common">Northern wild rice</name>
    <dbReference type="NCBI Taxonomy" id="103762"/>
    <lineage>
        <taxon>Eukaryota</taxon>
        <taxon>Viridiplantae</taxon>
        <taxon>Streptophyta</taxon>
        <taxon>Embryophyta</taxon>
        <taxon>Tracheophyta</taxon>
        <taxon>Spermatophyta</taxon>
        <taxon>Magnoliopsida</taxon>
        <taxon>Liliopsida</taxon>
        <taxon>Poales</taxon>
        <taxon>Poaceae</taxon>
        <taxon>BOP clade</taxon>
        <taxon>Oryzoideae</taxon>
        <taxon>Oryzeae</taxon>
        <taxon>Zizaniinae</taxon>
        <taxon>Zizania</taxon>
    </lineage>
</organism>
<gene>
    <name evidence="2" type="ORF">GUJ93_ZPchr0007g4818</name>
</gene>
<reference evidence="2" key="1">
    <citation type="journal article" date="2021" name="bioRxiv">
        <title>Whole Genome Assembly and Annotation of Northern Wild Rice, Zizania palustris L., Supports a Whole Genome Duplication in the Zizania Genus.</title>
        <authorList>
            <person name="Haas M."/>
            <person name="Kono T."/>
            <person name="Macchietto M."/>
            <person name="Millas R."/>
            <person name="McGilp L."/>
            <person name="Shao M."/>
            <person name="Duquette J."/>
            <person name="Hirsch C.N."/>
            <person name="Kimball J."/>
        </authorList>
    </citation>
    <scope>NUCLEOTIDE SEQUENCE</scope>
    <source>
        <tissue evidence="2">Fresh leaf tissue</tissue>
    </source>
</reference>
<evidence type="ECO:0000256" key="1">
    <source>
        <dbReference type="SAM" id="Phobius"/>
    </source>
</evidence>
<keyword evidence="1" id="KW-1133">Transmembrane helix</keyword>
<feature type="transmembrane region" description="Helical" evidence="1">
    <location>
        <begin position="147"/>
        <end position="169"/>
    </location>
</feature>
<dbReference type="Pfam" id="PF11820">
    <property type="entry name" value="DUF3339"/>
    <property type="match status" value="1"/>
</dbReference>
<dbReference type="PANTHER" id="PTHR33128:SF54">
    <property type="entry name" value="OS01G0849500 PROTEIN"/>
    <property type="match status" value="1"/>
</dbReference>
<evidence type="ECO:0000313" key="3">
    <source>
        <dbReference type="Proteomes" id="UP000729402"/>
    </source>
</evidence>
<keyword evidence="1" id="KW-0472">Membrane</keyword>
<dbReference type="PANTHER" id="PTHR33128">
    <property type="entry name" value="OS05G0103400 PROTEIN"/>
    <property type="match status" value="1"/>
</dbReference>
<keyword evidence="3" id="KW-1185">Reference proteome</keyword>
<dbReference type="OrthoDB" id="1926777at2759"/>
<comment type="caution">
    <text evidence="2">The sequence shown here is derived from an EMBL/GenBank/DDBJ whole genome shotgun (WGS) entry which is preliminary data.</text>
</comment>